<dbReference type="InterPro" id="IPR036390">
    <property type="entry name" value="WH_DNA-bd_sf"/>
</dbReference>
<gene>
    <name evidence="1" type="ORF">BL57_251c</name>
</gene>
<name>A0AB74ULA8_9VIRU</name>
<proteinExistence type="predicted"/>
<reference evidence="1" key="1">
    <citation type="submission" date="2024-10" db="EMBL/GenBank/DDBJ databases">
        <title>Genetic diversity among independent isolates of the Dolichocephalovirinae subfamily.</title>
        <authorList>
            <person name="Ely B."/>
            <person name="Thomas Q."/>
            <person name="Mohammadi T."/>
        </authorList>
    </citation>
    <scope>NUCLEOTIDE SEQUENCE</scope>
</reference>
<accession>A0AB74ULA8</accession>
<dbReference type="EMBL" id="PQ287320">
    <property type="protein sequence ID" value="XHV10723.1"/>
    <property type="molecule type" value="Genomic_DNA"/>
</dbReference>
<organism evidence="1">
    <name type="scientific">Caulobacter phage BL57</name>
    <dbReference type="NCBI Taxonomy" id="3348355"/>
    <lineage>
        <taxon>Viruses</taxon>
    </lineage>
</organism>
<protein>
    <submittedName>
        <fullName evidence="1">Uncharacterized protein</fullName>
    </submittedName>
</protein>
<evidence type="ECO:0000313" key="1">
    <source>
        <dbReference type="EMBL" id="XHV10723.1"/>
    </source>
</evidence>
<sequence length="478" mass="51565">MQFAAVFTHHLKGATVTFENAWNGEPQSGEIDKVCWSDTEGRFVAEMLLPAKALAIRLTDIQSITYPEKPVVTDTPEPAAAEASPPFEQDVTVEPVVGAVEDLGYKLGYADDQDSELLFLVEDGIVSAANVEGLVLDRFRVLNESARFANLEIVKRDGMTTITGVEFGARPKPLVLALRLDTEGLDEDLEALKARLGSEPEPETQFEGLDTATAADLIEAARSGVVGGFNAVSASEALKIADDLTDGDSLVFSSRDMPATIWTAILDAWDKNGFAEAAASFSDLPPNPDGTYSFKLEGLPKEAFTLAIEIIQSSGEEADLGHVFEARAMPSEGSFDEELSVSSLPGVALLSVIDAVAANQPASFEDIHGSVGYVKADRLLALIQDLQAEGLIRRSEDINYPQHYELTPAGAVIEALNELSIKHYLQKDAFRVEEIVAKSQVSKYHVRKALDALEGRGFITRTNVSPTNAAIYAYALDL</sequence>
<dbReference type="SUPFAM" id="SSF46785">
    <property type="entry name" value="Winged helix' DNA-binding domain"/>
    <property type="match status" value="1"/>
</dbReference>